<accession>A0A9P4UIG4</accession>
<name>A0A9P4UIG4_9PEZI</name>
<feature type="compositionally biased region" description="Polar residues" evidence="1">
    <location>
        <begin position="7"/>
        <end position="18"/>
    </location>
</feature>
<comment type="caution">
    <text evidence="2">The sequence shown here is derived from an EMBL/GenBank/DDBJ whole genome shotgun (WGS) entry which is preliminary data.</text>
</comment>
<organism evidence="2 3">
    <name type="scientific">Polychaeton citri CBS 116435</name>
    <dbReference type="NCBI Taxonomy" id="1314669"/>
    <lineage>
        <taxon>Eukaryota</taxon>
        <taxon>Fungi</taxon>
        <taxon>Dikarya</taxon>
        <taxon>Ascomycota</taxon>
        <taxon>Pezizomycotina</taxon>
        <taxon>Dothideomycetes</taxon>
        <taxon>Dothideomycetidae</taxon>
        <taxon>Capnodiales</taxon>
        <taxon>Capnodiaceae</taxon>
        <taxon>Polychaeton</taxon>
    </lineage>
</organism>
<reference evidence="2" key="1">
    <citation type="journal article" date="2020" name="Stud. Mycol.">
        <title>101 Dothideomycetes genomes: a test case for predicting lifestyles and emergence of pathogens.</title>
        <authorList>
            <person name="Haridas S."/>
            <person name="Albert R."/>
            <person name="Binder M."/>
            <person name="Bloem J."/>
            <person name="Labutti K."/>
            <person name="Salamov A."/>
            <person name="Andreopoulos B."/>
            <person name="Baker S."/>
            <person name="Barry K."/>
            <person name="Bills G."/>
            <person name="Bluhm B."/>
            <person name="Cannon C."/>
            <person name="Castanera R."/>
            <person name="Culley D."/>
            <person name="Daum C."/>
            <person name="Ezra D."/>
            <person name="Gonzalez J."/>
            <person name="Henrissat B."/>
            <person name="Kuo A."/>
            <person name="Liang C."/>
            <person name="Lipzen A."/>
            <person name="Lutzoni F."/>
            <person name="Magnuson J."/>
            <person name="Mondo S."/>
            <person name="Nolan M."/>
            <person name="Ohm R."/>
            <person name="Pangilinan J."/>
            <person name="Park H.-J."/>
            <person name="Ramirez L."/>
            <person name="Alfaro M."/>
            <person name="Sun H."/>
            <person name="Tritt A."/>
            <person name="Yoshinaga Y."/>
            <person name="Zwiers L.-H."/>
            <person name="Turgeon B."/>
            <person name="Goodwin S."/>
            <person name="Spatafora J."/>
            <person name="Crous P."/>
            <person name="Grigoriev I."/>
        </authorList>
    </citation>
    <scope>NUCLEOTIDE SEQUENCE</scope>
    <source>
        <strain evidence="2">CBS 116435</strain>
    </source>
</reference>
<dbReference type="Proteomes" id="UP000799441">
    <property type="component" value="Unassembled WGS sequence"/>
</dbReference>
<evidence type="ECO:0000256" key="1">
    <source>
        <dbReference type="SAM" id="MobiDB-lite"/>
    </source>
</evidence>
<feature type="region of interest" description="Disordered" evidence="1">
    <location>
        <begin position="235"/>
        <end position="254"/>
    </location>
</feature>
<proteinExistence type="predicted"/>
<dbReference type="EMBL" id="MU003860">
    <property type="protein sequence ID" value="KAF2716832.1"/>
    <property type="molecule type" value="Genomic_DNA"/>
</dbReference>
<protein>
    <submittedName>
        <fullName evidence="2">Uncharacterized protein</fullName>
    </submittedName>
</protein>
<sequence>MPGFSAINRSSQHANSPSVPACAEETNLEPAAPYSADVQHQNANQGEHSTHAAIQGKKRPAMTRSTTRTKIARIRPADNILESARACVRMEDQIERDGPSLNAHKSIMYSSLLGDNVTASATVLPIYAHQTSMDAVRSNPIDTSVEAFVSASRTSRNPYSDSKSLAKKKLCCSNTQSLSGILDLDLCSSQIQRHDQRDSLQISYEVPVEDDDCFGSEMCEILPSQAELLERTSSINEGKDAKRQSSQTGDQIDGIQRPQASEHFDFDGHAQSRCEQDHMVLVQRRCSHNNDDLMRFENEATRNFESEVMKADSAARSQAAAPHRSVKGNVREVSEHEGYAGFIESNEGQTTRGKTLCFLDQFREIR</sequence>
<evidence type="ECO:0000313" key="3">
    <source>
        <dbReference type="Proteomes" id="UP000799441"/>
    </source>
</evidence>
<feature type="region of interest" description="Disordered" evidence="1">
    <location>
        <begin position="41"/>
        <end position="67"/>
    </location>
</feature>
<feature type="region of interest" description="Disordered" evidence="1">
    <location>
        <begin position="1"/>
        <end position="22"/>
    </location>
</feature>
<gene>
    <name evidence="2" type="ORF">K431DRAFT_335190</name>
</gene>
<dbReference type="AlphaFoldDB" id="A0A9P4UIG4"/>
<keyword evidence="3" id="KW-1185">Reference proteome</keyword>
<evidence type="ECO:0000313" key="2">
    <source>
        <dbReference type="EMBL" id="KAF2716832.1"/>
    </source>
</evidence>